<protein>
    <submittedName>
        <fullName evidence="2">Uncharacterized protein</fullName>
    </submittedName>
</protein>
<organism evidence="2 3">
    <name type="scientific">Haemaphysalis longicornis</name>
    <name type="common">Bush tick</name>
    <dbReference type="NCBI Taxonomy" id="44386"/>
    <lineage>
        <taxon>Eukaryota</taxon>
        <taxon>Metazoa</taxon>
        <taxon>Ecdysozoa</taxon>
        <taxon>Arthropoda</taxon>
        <taxon>Chelicerata</taxon>
        <taxon>Arachnida</taxon>
        <taxon>Acari</taxon>
        <taxon>Parasitiformes</taxon>
        <taxon>Ixodida</taxon>
        <taxon>Ixodoidea</taxon>
        <taxon>Ixodidae</taxon>
        <taxon>Haemaphysalinae</taxon>
        <taxon>Haemaphysalis</taxon>
    </lineage>
</organism>
<dbReference type="OrthoDB" id="5967653at2759"/>
<keyword evidence="3" id="KW-1185">Reference proteome</keyword>
<dbReference type="PANTHER" id="PTHR31751:SF42">
    <property type="entry name" value="PROTEIN CBG10204"/>
    <property type="match status" value="1"/>
</dbReference>
<accession>A0A9J6GT96</accession>
<evidence type="ECO:0000256" key="1">
    <source>
        <dbReference type="SAM" id="MobiDB-lite"/>
    </source>
</evidence>
<name>A0A9J6GT96_HAELO</name>
<dbReference type="EMBL" id="JABSTR010000009">
    <property type="protein sequence ID" value="KAH9378733.1"/>
    <property type="molecule type" value="Genomic_DNA"/>
</dbReference>
<proteinExistence type="predicted"/>
<sequence>MSHFRALVQMKWCPLLKMPIMPGNDHAIHLRWTAHSASLATDIATLLKLTFNLNKIGVGPVTFRYSRGGLAITPKFRDNFDKLEEATAMPFTRAALEVRKQIWQGNRSEQIKMSVLDSAIVPGMLLNQINPQNIGTISANKFRHHTTFTERFQTKTHVISLSPRVFASLAEHGKYMCNECRKMEMTIQPLFLGKHLHLRLVESARTDNGEGLGLAWIRGVPRYKTSKLLLLQHATAQLEPCNRQHHLAWSCTPWLYCLPPFLRPRDSSRLLVDGTDSDEAESESDDELPATEPDSTYHVSFDESFVSDHAAEEATDPHKERNFIMFESKLRQLFASSQHCHEPCQVLFKVEEGSMLQVESRCRVGHTIIWESQPFLNHKPAGNALLAAAIPFAGCSVAPCLRSLQSINFQAISETTYYTYQKRYLVPAVTTEKQDALVQSVVGTAGDLAGDGRCDSRGHSAKYCTYVLYAEQIGRILHCENVTFHQSPAVPNSAAMEKEGLSNSMDAFERQGINIRSLTTDSHPAIRSFFRKERLTIKQYFDTWHISKGIQKKLRAACKSQSCAFIQPWMQCITNHLDFVAAMAEGDAELIISMWRSLLNHICDKHDGHEGPFAECLHEPLR</sequence>
<feature type="compositionally biased region" description="Acidic residues" evidence="1">
    <location>
        <begin position="275"/>
        <end position="289"/>
    </location>
</feature>
<feature type="region of interest" description="Disordered" evidence="1">
    <location>
        <begin position="272"/>
        <end position="293"/>
    </location>
</feature>
<evidence type="ECO:0000313" key="3">
    <source>
        <dbReference type="Proteomes" id="UP000821853"/>
    </source>
</evidence>
<dbReference type="Proteomes" id="UP000821853">
    <property type="component" value="Unassembled WGS sequence"/>
</dbReference>
<dbReference type="PANTHER" id="PTHR31751">
    <property type="entry name" value="SI:CH211-108C17.2-RELATED-RELATED"/>
    <property type="match status" value="1"/>
</dbReference>
<dbReference type="VEuPathDB" id="VectorBase:HLOH_044704"/>
<dbReference type="AlphaFoldDB" id="A0A9J6GT96"/>
<evidence type="ECO:0000313" key="2">
    <source>
        <dbReference type="EMBL" id="KAH9378733.1"/>
    </source>
</evidence>
<comment type="caution">
    <text evidence="2">The sequence shown here is derived from an EMBL/GenBank/DDBJ whole genome shotgun (WGS) entry which is preliminary data.</text>
</comment>
<gene>
    <name evidence="2" type="ORF">HPB48_018970</name>
</gene>
<reference evidence="2 3" key="1">
    <citation type="journal article" date="2020" name="Cell">
        <title>Large-Scale Comparative Analyses of Tick Genomes Elucidate Their Genetic Diversity and Vector Capacities.</title>
        <authorList>
            <consortium name="Tick Genome and Microbiome Consortium (TIGMIC)"/>
            <person name="Jia N."/>
            <person name="Wang J."/>
            <person name="Shi W."/>
            <person name="Du L."/>
            <person name="Sun Y."/>
            <person name="Zhan W."/>
            <person name="Jiang J.F."/>
            <person name="Wang Q."/>
            <person name="Zhang B."/>
            <person name="Ji P."/>
            <person name="Bell-Sakyi L."/>
            <person name="Cui X.M."/>
            <person name="Yuan T.T."/>
            <person name="Jiang B.G."/>
            <person name="Yang W.F."/>
            <person name="Lam T.T."/>
            <person name="Chang Q.C."/>
            <person name="Ding S.J."/>
            <person name="Wang X.J."/>
            <person name="Zhu J.G."/>
            <person name="Ruan X.D."/>
            <person name="Zhao L."/>
            <person name="Wei J.T."/>
            <person name="Ye R.Z."/>
            <person name="Que T.C."/>
            <person name="Du C.H."/>
            <person name="Zhou Y.H."/>
            <person name="Cheng J.X."/>
            <person name="Dai P.F."/>
            <person name="Guo W.B."/>
            <person name="Han X.H."/>
            <person name="Huang E.J."/>
            <person name="Li L.F."/>
            <person name="Wei W."/>
            <person name="Gao Y.C."/>
            <person name="Liu J.Z."/>
            <person name="Shao H.Z."/>
            <person name="Wang X."/>
            <person name="Wang C.C."/>
            <person name="Yang T.C."/>
            <person name="Huo Q.B."/>
            <person name="Li W."/>
            <person name="Chen H.Y."/>
            <person name="Chen S.E."/>
            <person name="Zhou L.G."/>
            <person name="Ni X.B."/>
            <person name="Tian J.H."/>
            <person name="Sheng Y."/>
            <person name="Liu T."/>
            <person name="Pan Y.S."/>
            <person name="Xia L.Y."/>
            <person name="Li J."/>
            <person name="Zhao F."/>
            <person name="Cao W.C."/>
        </authorList>
    </citation>
    <scope>NUCLEOTIDE SEQUENCE [LARGE SCALE GENOMIC DNA]</scope>
    <source>
        <strain evidence="2">HaeL-2018</strain>
    </source>
</reference>